<dbReference type="PANTHER" id="PTHR18895">
    <property type="entry name" value="HEMK METHYLTRANSFERASE"/>
    <property type="match status" value="1"/>
</dbReference>
<dbReference type="Pfam" id="PF05175">
    <property type="entry name" value="MTS"/>
    <property type="match status" value="1"/>
</dbReference>
<gene>
    <name evidence="5" type="primary">prmC</name>
    <name evidence="8" type="ordered locus">Rcas_1383</name>
</gene>
<feature type="domain" description="Release factor glutamine methyltransferase N-terminal" evidence="7">
    <location>
        <begin position="12"/>
        <end position="81"/>
    </location>
</feature>
<dbReference type="RefSeq" id="WP_012119908.1">
    <property type="nucleotide sequence ID" value="NC_009767.1"/>
</dbReference>
<dbReference type="SUPFAM" id="SSF53335">
    <property type="entry name" value="S-adenosyl-L-methionine-dependent methyltransferases"/>
    <property type="match status" value="1"/>
</dbReference>
<dbReference type="InterPro" id="IPR040758">
    <property type="entry name" value="PrmC_N"/>
</dbReference>
<comment type="similarity">
    <text evidence="5">Belongs to the protein N5-glutamine methyltransferase family. PrmC subfamily.</text>
</comment>
<evidence type="ECO:0000259" key="7">
    <source>
        <dbReference type="Pfam" id="PF17827"/>
    </source>
</evidence>
<feature type="domain" description="Methyltransferase small" evidence="6">
    <location>
        <begin position="125"/>
        <end position="201"/>
    </location>
</feature>
<sequence length="289" mass="31084">MTPPNAQATLAQALASAVEALREVSSTPRLDAEILLAHTLGWSRARVLARLQETIPDDALQTFRALVERRAAREPVAYLTGRKEFYGLEFVVDRRVLVPRPETEALVDAALEWARQHYSPHDTLLIADIGTGSGCIAIVLARHLPNAVVYATDLSPDALAVARQNAELHGVAERITLLCGDLLAPLPQAVDLAVSNPPYTILNEIDAGVRLHEPHLALDGGSDGLAVYRRLLATAPQALRPGGALMLEIGATQAEAVTALARQAFPAAAVHMLRDLAGWDRVVVVNVER</sequence>
<dbReference type="Gene3D" id="3.40.50.150">
    <property type="entry name" value="Vaccinia Virus protein VP39"/>
    <property type="match status" value="1"/>
</dbReference>
<dbReference type="GO" id="GO:0032259">
    <property type="term" value="P:methylation"/>
    <property type="evidence" value="ECO:0007669"/>
    <property type="project" value="UniProtKB-KW"/>
</dbReference>
<comment type="caution">
    <text evidence="5">Lacks conserved residue(s) required for the propagation of feature annotation.</text>
</comment>
<evidence type="ECO:0000313" key="9">
    <source>
        <dbReference type="Proteomes" id="UP000000263"/>
    </source>
</evidence>
<comment type="catalytic activity">
    <reaction evidence="4 5">
        <text>L-glutaminyl-[peptide chain release factor] + S-adenosyl-L-methionine = N(5)-methyl-L-glutaminyl-[peptide chain release factor] + S-adenosyl-L-homocysteine + H(+)</text>
        <dbReference type="Rhea" id="RHEA:42896"/>
        <dbReference type="Rhea" id="RHEA-COMP:10271"/>
        <dbReference type="Rhea" id="RHEA-COMP:10272"/>
        <dbReference type="ChEBI" id="CHEBI:15378"/>
        <dbReference type="ChEBI" id="CHEBI:30011"/>
        <dbReference type="ChEBI" id="CHEBI:57856"/>
        <dbReference type="ChEBI" id="CHEBI:59789"/>
        <dbReference type="ChEBI" id="CHEBI:61891"/>
        <dbReference type="EC" id="2.1.1.297"/>
    </reaction>
</comment>
<dbReference type="STRING" id="383372.Rcas_1383"/>
<dbReference type="HAMAP" id="MF_02126">
    <property type="entry name" value="RF_methyltr_PrmC"/>
    <property type="match status" value="1"/>
</dbReference>
<evidence type="ECO:0000256" key="3">
    <source>
        <dbReference type="ARBA" id="ARBA00022691"/>
    </source>
</evidence>
<dbReference type="EMBL" id="CP000804">
    <property type="protein sequence ID" value="ABU57479.1"/>
    <property type="molecule type" value="Genomic_DNA"/>
</dbReference>
<dbReference type="InterPro" id="IPR050320">
    <property type="entry name" value="N5-glutamine_MTase"/>
</dbReference>
<dbReference type="InterPro" id="IPR019874">
    <property type="entry name" value="RF_methyltr_PrmC"/>
</dbReference>
<dbReference type="Gene3D" id="1.10.8.10">
    <property type="entry name" value="DNA helicase RuvA subunit, C-terminal domain"/>
    <property type="match status" value="1"/>
</dbReference>
<dbReference type="Pfam" id="PF17827">
    <property type="entry name" value="PrmC_N"/>
    <property type="match status" value="1"/>
</dbReference>
<evidence type="ECO:0000256" key="4">
    <source>
        <dbReference type="ARBA" id="ARBA00048391"/>
    </source>
</evidence>
<dbReference type="Proteomes" id="UP000000263">
    <property type="component" value="Chromosome"/>
</dbReference>
<feature type="binding site" evidence="5">
    <location>
        <position position="196"/>
    </location>
    <ligand>
        <name>S-adenosyl-L-methionine</name>
        <dbReference type="ChEBI" id="CHEBI:59789"/>
    </ligand>
</feature>
<dbReference type="NCBIfam" id="TIGR03534">
    <property type="entry name" value="RF_mod_PrmC"/>
    <property type="match status" value="1"/>
</dbReference>
<keyword evidence="3 5" id="KW-0949">S-adenosyl-L-methionine</keyword>
<dbReference type="InterPro" id="IPR007848">
    <property type="entry name" value="Small_mtfrase_dom"/>
</dbReference>
<dbReference type="KEGG" id="rca:Rcas_1383"/>
<dbReference type="InterPro" id="IPR002052">
    <property type="entry name" value="DNA_methylase_N6_adenine_CS"/>
</dbReference>
<name>A7NJ13_ROSCS</name>
<comment type="function">
    <text evidence="5">Methylates the class 1 translation termination release factors RF1/PrfA and RF2/PrfB on the glutamine residue of the universally conserved GGQ motif.</text>
</comment>
<protein>
    <recommendedName>
        <fullName evidence="5">Release factor glutamine methyltransferase</fullName>
        <shortName evidence="5">RF MTase</shortName>
        <ecNumber evidence="5">2.1.1.297</ecNumber>
    </recommendedName>
    <alternativeName>
        <fullName evidence="5">N5-glutamine methyltransferase PrmC</fullName>
    </alternativeName>
    <alternativeName>
        <fullName evidence="5">Protein-(glutamine-N5) MTase PrmC</fullName>
    </alternativeName>
    <alternativeName>
        <fullName evidence="5">Protein-glutamine N-methyltransferase PrmC</fullName>
    </alternativeName>
</protein>
<dbReference type="eggNOG" id="COG2890">
    <property type="taxonomic scope" value="Bacteria"/>
</dbReference>
<organism evidence="8 9">
    <name type="scientific">Roseiflexus castenholzii (strain DSM 13941 / HLO8)</name>
    <dbReference type="NCBI Taxonomy" id="383372"/>
    <lineage>
        <taxon>Bacteria</taxon>
        <taxon>Bacillati</taxon>
        <taxon>Chloroflexota</taxon>
        <taxon>Chloroflexia</taxon>
        <taxon>Chloroflexales</taxon>
        <taxon>Roseiflexineae</taxon>
        <taxon>Roseiflexaceae</taxon>
        <taxon>Roseiflexus</taxon>
    </lineage>
</organism>
<reference evidence="8 9" key="1">
    <citation type="submission" date="2007-08" db="EMBL/GenBank/DDBJ databases">
        <title>Complete sequence of Roseiflexus castenholzii DSM 13941.</title>
        <authorList>
            <consortium name="US DOE Joint Genome Institute"/>
            <person name="Copeland A."/>
            <person name="Lucas S."/>
            <person name="Lapidus A."/>
            <person name="Barry K."/>
            <person name="Glavina del Rio T."/>
            <person name="Dalin E."/>
            <person name="Tice H."/>
            <person name="Pitluck S."/>
            <person name="Thompson L.S."/>
            <person name="Brettin T."/>
            <person name="Bruce D."/>
            <person name="Detter J.C."/>
            <person name="Han C."/>
            <person name="Tapia R."/>
            <person name="Schmutz J."/>
            <person name="Larimer F."/>
            <person name="Land M."/>
            <person name="Hauser L."/>
            <person name="Kyrpides N."/>
            <person name="Mikhailova N."/>
            <person name="Bryant D.A."/>
            <person name="Hanada S."/>
            <person name="Tsukatani Y."/>
            <person name="Richardson P."/>
        </authorList>
    </citation>
    <scope>NUCLEOTIDE SEQUENCE [LARGE SCALE GENOMIC DNA]</scope>
    <source>
        <strain evidence="9">DSM 13941 / HLO8</strain>
    </source>
</reference>
<dbReference type="EC" id="2.1.1.297" evidence="5"/>
<evidence type="ECO:0000256" key="1">
    <source>
        <dbReference type="ARBA" id="ARBA00022603"/>
    </source>
</evidence>
<dbReference type="PROSITE" id="PS00092">
    <property type="entry name" value="N6_MTASE"/>
    <property type="match status" value="1"/>
</dbReference>
<accession>A7NJ13</accession>
<keyword evidence="2 5" id="KW-0808">Transferase</keyword>
<dbReference type="GO" id="GO:0003676">
    <property type="term" value="F:nucleic acid binding"/>
    <property type="evidence" value="ECO:0007669"/>
    <property type="project" value="InterPro"/>
</dbReference>
<keyword evidence="1 5" id="KW-0489">Methyltransferase</keyword>
<dbReference type="PANTHER" id="PTHR18895:SF74">
    <property type="entry name" value="MTRF1L RELEASE FACTOR GLUTAMINE METHYLTRANSFERASE"/>
    <property type="match status" value="1"/>
</dbReference>
<proteinExistence type="inferred from homology"/>
<dbReference type="GO" id="GO:0102559">
    <property type="term" value="F:peptide chain release factor N(5)-glutamine methyltransferase activity"/>
    <property type="evidence" value="ECO:0007669"/>
    <property type="project" value="UniProtKB-EC"/>
</dbReference>
<feature type="binding site" evidence="5">
    <location>
        <begin position="196"/>
        <end position="199"/>
    </location>
    <ligand>
        <name>substrate</name>
    </ligand>
</feature>
<evidence type="ECO:0000256" key="2">
    <source>
        <dbReference type="ARBA" id="ARBA00022679"/>
    </source>
</evidence>
<dbReference type="HOGENOM" id="CLU_018398_3_1_0"/>
<feature type="binding site" evidence="5">
    <location>
        <begin position="130"/>
        <end position="134"/>
    </location>
    <ligand>
        <name>S-adenosyl-L-methionine</name>
        <dbReference type="ChEBI" id="CHEBI:59789"/>
    </ligand>
</feature>
<evidence type="ECO:0000256" key="5">
    <source>
        <dbReference type="HAMAP-Rule" id="MF_02126"/>
    </source>
</evidence>
<dbReference type="InterPro" id="IPR029063">
    <property type="entry name" value="SAM-dependent_MTases_sf"/>
</dbReference>
<keyword evidence="9" id="KW-1185">Reference proteome</keyword>
<dbReference type="OrthoDB" id="9800643at2"/>
<dbReference type="CDD" id="cd02440">
    <property type="entry name" value="AdoMet_MTases"/>
    <property type="match status" value="1"/>
</dbReference>
<dbReference type="NCBIfam" id="TIGR00536">
    <property type="entry name" value="hemK_fam"/>
    <property type="match status" value="1"/>
</dbReference>
<feature type="binding site" evidence="5">
    <location>
        <position position="153"/>
    </location>
    <ligand>
        <name>S-adenosyl-L-methionine</name>
        <dbReference type="ChEBI" id="CHEBI:59789"/>
    </ligand>
</feature>
<dbReference type="InterPro" id="IPR004556">
    <property type="entry name" value="HemK-like"/>
</dbReference>
<evidence type="ECO:0000259" key="6">
    <source>
        <dbReference type="Pfam" id="PF05175"/>
    </source>
</evidence>
<dbReference type="AlphaFoldDB" id="A7NJ13"/>
<evidence type="ECO:0000313" key="8">
    <source>
        <dbReference type="EMBL" id="ABU57479.1"/>
    </source>
</evidence>